<proteinExistence type="predicted"/>
<evidence type="ECO:0000313" key="2">
    <source>
        <dbReference type="Proteomes" id="UP000004688"/>
    </source>
</evidence>
<dbReference type="Proteomes" id="UP000004688">
    <property type="component" value="Chromosome"/>
</dbReference>
<dbReference type="AlphaFoldDB" id="M9RH51"/>
<name>M9RH51_9RHOB</name>
<dbReference type="InterPro" id="IPR025534">
    <property type="entry name" value="DUF4420"/>
</dbReference>
<reference evidence="1 2" key="1">
    <citation type="journal article" date="2013" name="PLoS ONE">
        <title>Poles Apart: Arctic and Antarctic Octadecabacter strains Share High Genome Plasticity and a New Type of Xanthorhodopsin.</title>
        <authorList>
            <person name="Vollmers J."/>
            <person name="Voget S."/>
            <person name="Dietrich S."/>
            <person name="Gollnow K."/>
            <person name="Smits M."/>
            <person name="Meyer K."/>
            <person name="Brinkhoff T."/>
            <person name="Simon M."/>
            <person name="Daniel R."/>
        </authorList>
    </citation>
    <scope>NUCLEOTIDE SEQUENCE [LARGE SCALE GENOMIC DNA]</scope>
    <source>
        <strain evidence="1 2">238</strain>
    </source>
</reference>
<dbReference type="EMBL" id="CP003742">
    <property type="protein sequence ID" value="AGI71914.1"/>
    <property type="molecule type" value="Genomic_DNA"/>
</dbReference>
<evidence type="ECO:0000313" key="1">
    <source>
        <dbReference type="EMBL" id="AGI71914.1"/>
    </source>
</evidence>
<dbReference type="eggNOG" id="ENOG502Z9WJ">
    <property type="taxonomic scope" value="Bacteria"/>
</dbReference>
<gene>
    <name evidence="1" type="ORF">OA238_c18030</name>
</gene>
<dbReference type="OrthoDB" id="2808696at2"/>
<sequence>MTWTEEGLARIWRALLDTEGSSWAISGLYRDGEVSFHAGRSFPNGLEAIVVDFPAGTIRTSDRLPSGGGFDVVRLPSENWVSGREALALVRHVEGAHELFSMMSVNVLRQLEQLDMAKPRLLLDAFFVRVREWQDFMANKRRKPLSAERQVGLQGELMMLEMLADQVHSPLLALNFWQGPLMAPQDFYVEAGAIEVKSTARANGFLVTISSIEQLDAERWPMYLCGFRFVEDESGESLQQAIVKLTQKMQNSGLGKQFEALLLMSGYLSEHADRYDRQLSCTDSKYFLVSEEFPCLRRSGLHAPIRRVSYDIDMEAIGAEALSSIDMLQSLLGKN</sequence>
<evidence type="ECO:0008006" key="3">
    <source>
        <dbReference type="Google" id="ProtNLM"/>
    </source>
</evidence>
<dbReference type="RefSeq" id="WP_015495053.1">
    <property type="nucleotide sequence ID" value="NC_020908.1"/>
</dbReference>
<dbReference type="KEGG" id="oar:OA238_c18030"/>
<keyword evidence="2" id="KW-1185">Reference proteome</keyword>
<protein>
    <recommendedName>
        <fullName evidence="3">PD-(D/E)XK motif protein</fullName>
    </recommendedName>
</protein>
<organism evidence="1 2">
    <name type="scientific">Octadecabacter arcticus 238</name>
    <dbReference type="NCBI Taxonomy" id="391616"/>
    <lineage>
        <taxon>Bacteria</taxon>
        <taxon>Pseudomonadati</taxon>
        <taxon>Pseudomonadota</taxon>
        <taxon>Alphaproteobacteria</taxon>
        <taxon>Rhodobacterales</taxon>
        <taxon>Roseobacteraceae</taxon>
        <taxon>Octadecabacter</taxon>
    </lineage>
</organism>
<dbReference type="HOGENOM" id="CLU_069764_2_0_5"/>
<dbReference type="Pfam" id="PF14390">
    <property type="entry name" value="DUF4420"/>
    <property type="match status" value="1"/>
</dbReference>
<dbReference type="STRING" id="391616.OA238_c18030"/>
<accession>M9RH51</accession>